<dbReference type="PRINTS" id="PR00109">
    <property type="entry name" value="TYRKINASE"/>
</dbReference>
<reference evidence="10" key="1">
    <citation type="journal article" date="2017" name="Nature">
        <title>The sunflower genome provides insights into oil metabolism, flowering and Asterid evolution.</title>
        <authorList>
            <person name="Badouin H."/>
            <person name="Gouzy J."/>
            <person name="Grassa C.J."/>
            <person name="Murat F."/>
            <person name="Staton S.E."/>
            <person name="Cottret L."/>
            <person name="Lelandais-Briere C."/>
            <person name="Owens G.L."/>
            <person name="Carrere S."/>
            <person name="Mayjonade B."/>
            <person name="Legrand L."/>
            <person name="Gill N."/>
            <person name="Kane N.C."/>
            <person name="Bowers J.E."/>
            <person name="Hubner S."/>
            <person name="Bellec A."/>
            <person name="Berard A."/>
            <person name="Berges H."/>
            <person name="Blanchet N."/>
            <person name="Boniface M.C."/>
            <person name="Brunel D."/>
            <person name="Catrice O."/>
            <person name="Chaidir N."/>
            <person name="Claudel C."/>
            <person name="Donnadieu C."/>
            <person name="Faraut T."/>
            <person name="Fievet G."/>
            <person name="Helmstetter N."/>
            <person name="King M."/>
            <person name="Knapp S.J."/>
            <person name="Lai Z."/>
            <person name="Le Paslier M.C."/>
            <person name="Lippi Y."/>
            <person name="Lorenzon L."/>
            <person name="Mandel J.R."/>
            <person name="Marage G."/>
            <person name="Marchand G."/>
            <person name="Marquand E."/>
            <person name="Bret-Mestries E."/>
            <person name="Morien E."/>
            <person name="Nambeesan S."/>
            <person name="Nguyen T."/>
            <person name="Pegot-Espagnet P."/>
            <person name="Pouilly N."/>
            <person name="Raftis F."/>
            <person name="Sallet E."/>
            <person name="Schiex T."/>
            <person name="Thomas J."/>
            <person name="Vandecasteele C."/>
            <person name="Vares D."/>
            <person name="Vear F."/>
            <person name="Vautrin S."/>
            <person name="Crespi M."/>
            <person name="Mangin B."/>
            <person name="Burke J.M."/>
            <person name="Salse J."/>
            <person name="Munos S."/>
            <person name="Vincourt P."/>
            <person name="Rieseberg L.H."/>
            <person name="Langlade N.B."/>
        </authorList>
    </citation>
    <scope>NUCLEOTIDE SEQUENCE [LARGE SCALE GENOMIC DNA]</scope>
    <source>
        <strain evidence="10">cv. SF193</strain>
    </source>
</reference>
<dbReference type="PANTHER" id="PTHR44329">
    <property type="entry name" value="SERINE/THREONINE-PROTEIN KINASE TNNI3K-RELATED"/>
    <property type="match status" value="1"/>
</dbReference>
<evidence type="ECO:0000259" key="8">
    <source>
        <dbReference type="PROSITE" id="PS50011"/>
    </source>
</evidence>
<dbReference type="PIRSF" id="PIRSF000654">
    <property type="entry name" value="Integrin-linked_kinase"/>
    <property type="match status" value="1"/>
</dbReference>
<dbReference type="InterPro" id="IPR051681">
    <property type="entry name" value="Ser/Thr_Kinases-Pseudokinases"/>
</dbReference>
<dbReference type="Gene3D" id="3.30.200.20">
    <property type="entry name" value="Phosphorylase Kinase, domain 1"/>
    <property type="match status" value="1"/>
</dbReference>
<dbReference type="PANTHER" id="PTHR44329:SF290">
    <property type="entry name" value="PROTEIN KINASE DOMAIN-CONTAINING PROTEIN"/>
    <property type="match status" value="1"/>
</dbReference>
<keyword evidence="5 6" id="KW-0067">ATP-binding</keyword>
<dbReference type="GO" id="GO:0005524">
    <property type="term" value="F:ATP binding"/>
    <property type="evidence" value="ECO:0007669"/>
    <property type="project" value="UniProtKB-UniRule"/>
</dbReference>
<name>A0A251UNJ6_HELAN</name>
<feature type="binding site" evidence="6">
    <location>
        <position position="86"/>
    </location>
    <ligand>
        <name>ATP</name>
        <dbReference type="ChEBI" id="CHEBI:30616"/>
    </ligand>
</feature>
<evidence type="ECO:0000313" key="10">
    <source>
        <dbReference type="Proteomes" id="UP000215914"/>
    </source>
</evidence>
<dbReference type="InterPro" id="IPR017441">
    <property type="entry name" value="Protein_kinase_ATP_BS"/>
</dbReference>
<dbReference type="InterPro" id="IPR000719">
    <property type="entry name" value="Prot_kinase_dom"/>
</dbReference>
<feature type="domain" description="Protein kinase" evidence="8">
    <location>
        <begin position="59"/>
        <end position="350"/>
    </location>
</feature>
<keyword evidence="3 6" id="KW-0547">Nucleotide-binding</keyword>
<dbReference type="Pfam" id="PF00069">
    <property type="entry name" value="Pkinase"/>
    <property type="match status" value="1"/>
</dbReference>
<comment type="similarity">
    <text evidence="7">Belongs to the protein kinase superfamily.</text>
</comment>
<evidence type="ECO:0000256" key="6">
    <source>
        <dbReference type="PROSITE-ProRule" id="PRU10141"/>
    </source>
</evidence>
<dbReference type="GO" id="GO:0004674">
    <property type="term" value="F:protein serine/threonine kinase activity"/>
    <property type="evidence" value="ECO:0000318"/>
    <property type="project" value="GO_Central"/>
</dbReference>
<dbReference type="PROSITE" id="PS50011">
    <property type="entry name" value="PROTEIN_KINASE_DOM"/>
    <property type="match status" value="1"/>
</dbReference>
<protein>
    <recommendedName>
        <fullName evidence="8">Protein kinase domain-containing protein</fullName>
    </recommendedName>
</protein>
<dbReference type="EMBL" id="CM007894">
    <property type="protein sequence ID" value="OTG24322.1"/>
    <property type="molecule type" value="Genomic_DNA"/>
</dbReference>
<keyword evidence="1 7" id="KW-0723">Serine/threonine-protein kinase</keyword>
<evidence type="ECO:0000313" key="9">
    <source>
        <dbReference type="EMBL" id="OTG24322.1"/>
    </source>
</evidence>
<sequence length="376" mass="42747">MEEPQKVIDVMNLHITHNLSLGSFSSCRNQFSQVQSNDLMITQHEQQQQWQETIDPLKLVLGKVIGRGSYGVVYKGSYHGQTVAVKVLDFGKGVTTTLKECMKNDFREEASLWQKLDHPNMIGATMSMKTNSCMKTNSGHKNKNKISKTESDLCIVSEYVTGGSLRSYLCKNRDKKLPIKVVCQFGLDIAKGLSYLHSKKIIHLDVKPENILIDSQNKKLKLADFGEAVFDPLELFTSGEVGTRGYMAPEVLSKKPNGFKCDVYSFGICLWEIYCCEMAYTYDLDNIPVEIYKKLRLKESVVLIVIQEMRPSIPVNCPRSLARLMQSCWDTDSRRRPEMKDVVVELEEIMKIEGWQALSKDQNNVFGCFGFLSHAR</sequence>
<dbReference type="PROSITE" id="PS51257">
    <property type="entry name" value="PROKAR_LIPOPROTEIN"/>
    <property type="match status" value="1"/>
</dbReference>
<dbReference type="Proteomes" id="UP000215914">
    <property type="component" value="Chromosome 5"/>
</dbReference>
<dbReference type="InParanoid" id="A0A251UNJ6"/>
<evidence type="ECO:0000256" key="2">
    <source>
        <dbReference type="ARBA" id="ARBA00022679"/>
    </source>
</evidence>
<gene>
    <name evidence="9" type="ORF">HannXRQ_Chr05g0135451</name>
</gene>
<dbReference type="InterPro" id="IPR008271">
    <property type="entry name" value="Ser/Thr_kinase_AS"/>
</dbReference>
<dbReference type="GO" id="GO:0007165">
    <property type="term" value="P:signal transduction"/>
    <property type="evidence" value="ECO:0000318"/>
    <property type="project" value="GO_Central"/>
</dbReference>
<organism evidence="9 10">
    <name type="scientific">Helianthus annuus</name>
    <name type="common">Common sunflower</name>
    <dbReference type="NCBI Taxonomy" id="4232"/>
    <lineage>
        <taxon>Eukaryota</taxon>
        <taxon>Viridiplantae</taxon>
        <taxon>Streptophyta</taxon>
        <taxon>Embryophyta</taxon>
        <taxon>Tracheophyta</taxon>
        <taxon>Spermatophyta</taxon>
        <taxon>Magnoliopsida</taxon>
        <taxon>eudicotyledons</taxon>
        <taxon>Gunneridae</taxon>
        <taxon>Pentapetalae</taxon>
        <taxon>asterids</taxon>
        <taxon>campanulids</taxon>
        <taxon>Asterales</taxon>
        <taxon>Asteraceae</taxon>
        <taxon>Asteroideae</taxon>
        <taxon>Heliantheae alliance</taxon>
        <taxon>Heliantheae</taxon>
        <taxon>Helianthus</taxon>
    </lineage>
</organism>
<dbReference type="CDD" id="cd13999">
    <property type="entry name" value="STKc_MAP3K-like"/>
    <property type="match status" value="1"/>
</dbReference>
<keyword evidence="4" id="KW-0418">Kinase</keyword>
<dbReference type="Gene3D" id="1.10.510.10">
    <property type="entry name" value="Transferase(Phosphotransferase) domain 1"/>
    <property type="match status" value="1"/>
</dbReference>
<evidence type="ECO:0000256" key="1">
    <source>
        <dbReference type="ARBA" id="ARBA00022527"/>
    </source>
</evidence>
<evidence type="ECO:0000256" key="4">
    <source>
        <dbReference type="ARBA" id="ARBA00022777"/>
    </source>
</evidence>
<dbReference type="PROSITE" id="PS00108">
    <property type="entry name" value="PROTEIN_KINASE_ST"/>
    <property type="match status" value="1"/>
</dbReference>
<keyword evidence="10" id="KW-1185">Reference proteome</keyword>
<dbReference type="InterPro" id="IPR011009">
    <property type="entry name" value="Kinase-like_dom_sf"/>
</dbReference>
<dbReference type="PROSITE" id="PS00107">
    <property type="entry name" value="PROTEIN_KINASE_ATP"/>
    <property type="match status" value="1"/>
</dbReference>
<dbReference type="InterPro" id="IPR001245">
    <property type="entry name" value="Ser-Thr/Tyr_kinase_cat_dom"/>
</dbReference>
<evidence type="ECO:0000256" key="7">
    <source>
        <dbReference type="RuleBase" id="RU000304"/>
    </source>
</evidence>
<keyword evidence="2" id="KW-0808">Transferase</keyword>
<dbReference type="SUPFAM" id="SSF56112">
    <property type="entry name" value="Protein kinase-like (PK-like)"/>
    <property type="match status" value="1"/>
</dbReference>
<evidence type="ECO:0000256" key="3">
    <source>
        <dbReference type="ARBA" id="ARBA00022741"/>
    </source>
</evidence>
<accession>A0A251UNJ6</accession>
<evidence type="ECO:0000256" key="5">
    <source>
        <dbReference type="ARBA" id="ARBA00022840"/>
    </source>
</evidence>
<dbReference type="SMART" id="SM00220">
    <property type="entry name" value="S_TKc"/>
    <property type="match status" value="1"/>
</dbReference>
<dbReference type="AlphaFoldDB" id="A0A251UNJ6"/>
<proteinExistence type="inferred from homology"/>